<evidence type="ECO:0000256" key="1">
    <source>
        <dbReference type="ARBA" id="ARBA00004141"/>
    </source>
</evidence>
<feature type="transmembrane region" description="Helical" evidence="7">
    <location>
        <begin position="198"/>
        <end position="224"/>
    </location>
</feature>
<feature type="transmembrane region" description="Helical" evidence="7">
    <location>
        <begin position="273"/>
        <end position="296"/>
    </location>
</feature>
<evidence type="ECO:0000313" key="10">
    <source>
        <dbReference type="Proteomes" id="UP000799439"/>
    </source>
</evidence>
<keyword evidence="2 7" id="KW-0812">Transmembrane</keyword>
<comment type="similarity">
    <text evidence="5">Belongs to the SAT4 family.</text>
</comment>
<dbReference type="InterPro" id="IPR052337">
    <property type="entry name" value="SAT4-like"/>
</dbReference>
<evidence type="ECO:0000256" key="7">
    <source>
        <dbReference type="SAM" id="Phobius"/>
    </source>
</evidence>
<dbReference type="AlphaFoldDB" id="A0A9P4MP72"/>
<feature type="domain" description="Rhodopsin" evidence="8">
    <location>
        <begin position="63"/>
        <end position="302"/>
    </location>
</feature>
<feature type="region of interest" description="Disordered" evidence="6">
    <location>
        <begin position="1"/>
        <end position="20"/>
    </location>
</feature>
<evidence type="ECO:0000256" key="5">
    <source>
        <dbReference type="ARBA" id="ARBA00038359"/>
    </source>
</evidence>
<protein>
    <recommendedName>
        <fullName evidence="8">Rhodopsin domain-containing protein</fullName>
    </recommendedName>
</protein>
<proteinExistence type="inferred from homology"/>
<comment type="subcellular location">
    <subcellularLocation>
        <location evidence="1">Membrane</location>
        <topology evidence="1">Multi-pass membrane protein</topology>
    </subcellularLocation>
</comment>
<reference evidence="9" key="1">
    <citation type="journal article" date="2020" name="Stud. Mycol.">
        <title>101 Dothideomycetes genomes: a test case for predicting lifestyles and emergence of pathogens.</title>
        <authorList>
            <person name="Haridas S."/>
            <person name="Albert R."/>
            <person name="Binder M."/>
            <person name="Bloem J."/>
            <person name="Labutti K."/>
            <person name="Salamov A."/>
            <person name="Andreopoulos B."/>
            <person name="Baker S."/>
            <person name="Barry K."/>
            <person name="Bills G."/>
            <person name="Bluhm B."/>
            <person name="Cannon C."/>
            <person name="Castanera R."/>
            <person name="Culley D."/>
            <person name="Daum C."/>
            <person name="Ezra D."/>
            <person name="Gonzalez J."/>
            <person name="Henrissat B."/>
            <person name="Kuo A."/>
            <person name="Liang C."/>
            <person name="Lipzen A."/>
            <person name="Lutzoni F."/>
            <person name="Magnuson J."/>
            <person name="Mondo S."/>
            <person name="Nolan M."/>
            <person name="Ohm R."/>
            <person name="Pangilinan J."/>
            <person name="Park H.-J."/>
            <person name="Ramirez L."/>
            <person name="Alfaro M."/>
            <person name="Sun H."/>
            <person name="Tritt A."/>
            <person name="Yoshinaga Y."/>
            <person name="Zwiers L.-H."/>
            <person name="Turgeon B."/>
            <person name="Goodwin S."/>
            <person name="Spatafora J."/>
            <person name="Crous P."/>
            <person name="Grigoriev I."/>
        </authorList>
    </citation>
    <scope>NUCLEOTIDE SEQUENCE</scope>
    <source>
        <strain evidence="9">CBS 260.36</strain>
    </source>
</reference>
<dbReference type="OrthoDB" id="3923077at2759"/>
<feature type="transmembrane region" description="Helical" evidence="7">
    <location>
        <begin position="79"/>
        <end position="101"/>
    </location>
</feature>
<organism evidence="9 10">
    <name type="scientific">Myriangium duriaei CBS 260.36</name>
    <dbReference type="NCBI Taxonomy" id="1168546"/>
    <lineage>
        <taxon>Eukaryota</taxon>
        <taxon>Fungi</taxon>
        <taxon>Dikarya</taxon>
        <taxon>Ascomycota</taxon>
        <taxon>Pezizomycotina</taxon>
        <taxon>Dothideomycetes</taxon>
        <taxon>Dothideomycetidae</taxon>
        <taxon>Myriangiales</taxon>
        <taxon>Myriangiaceae</taxon>
        <taxon>Myriangium</taxon>
    </lineage>
</organism>
<dbReference type="PANTHER" id="PTHR33048:SF47">
    <property type="entry name" value="INTEGRAL MEMBRANE PROTEIN-RELATED"/>
    <property type="match status" value="1"/>
</dbReference>
<keyword evidence="10" id="KW-1185">Reference proteome</keyword>
<feature type="transmembrane region" description="Helical" evidence="7">
    <location>
        <begin position="236"/>
        <end position="258"/>
    </location>
</feature>
<feature type="compositionally biased region" description="Polar residues" evidence="6">
    <location>
        <begin position="1"/>
        <end position="13"/>
    </location>
</feature>
<evidence type="ECO:0000256" key="2">
    <source>
        <dbReference type="ARBA" id="ARBA00022692"/>
    </source>
</evidence>
<evidence type="ECO:0000256" key="4">
    <source>
        <dbReference type="ARBA" id="ARBA00023136"/>
    </source>
</evidence>
<dbReference type="Proteomes" id="UP000799439">
    <property type="component" value="Unassembled WGS sequence"/>
</dbReference>
<sequence>MAFSTPSFPENSGSATAASSASMSTDTTMVDSLNSQVPPDLHIARTIALNVIIFLVTTVCFSLRIHVRQVVIKDLGLDDYLLMAAYGIFTVLISLFLAIVIDLQTNGLIPRFWISFELGQIWYLISGLTTVLIRVAIAAFFLRIIPNHDLHRPQRLTITIASYLYALFMVTSSFTILFQCGSDVTGSNPASVCMDPDALSYLIDTLLVSTTIIDWLMTLIPLAIVARSAMPTRAKLLAMAVILLGALGSVISIIRIPFNDLGFVSGPLDLGHYITWLLLALLENCMGIIAISLAALRPLFRRVFRDDAPTVGEDVPGILGGVQVGQEKNVVFLAEFQVDEWVGPDGQYKC</sequence>
<feature type="transmembrane region" description="Helical" evidence="7">
    <location>
        <begin position="121"/>
        <end position="144"/>
    </location>
</feature>
<dbReference type="EMBL" id="ML996084">
    <property type="protein sequence ID" value="KAF2154421.1"/>
    <property type="molecule type" value="Genomic_DNA"/>
</dbReference>
<dbReference type="Pfam" id="PF20684">
    <property type="entry name" value="Fung_rhodopsin"/>
    <property type="match status" value="1"/>
</dbReference>
<dbReference type="PANTHER" id="PTHR33048">
    <property type="entry name" value="PTH11-LIKE INTEGRAL MEMBRANE PROTEIN (AFU_ORTHOLOGUE AFUA_5G11245)"/>
    <property type="match status" value="1"/>
</dbReference>
<feature type="transmembrane region" description="Helical" evidence="7">
    <location>
        <begin position="47"/>
        <end position="67"/>
    </location>
</feature>
<evidence type="ECO:0000256" key="6">
    <source>
        <dbReference type="SAM" id="MobiDB-lite"/>
    </source>
</evidence>
<comment type="caution">
    <text evidence="9">The sequence shown here is derived from an EMBL/GenBank/DDBJ whole genome shotgun (WGS) entry which is preliminary data.</text>
</comment>
<gene>
    <name evidence="9" type="ORF">K461DRAFT_277540</name>
</gene>
<evidence type="ECO:0000313" key="9">
    <source>
        <dbReference type="EMBL" id="KAF2154421.1"/>
    </source>
</evidence>
<feature type="transmembrane region" description="Helical" evidence="7">
    <location>
        <begin position="156"/>
        <end position="178"/>
    </location>
</feature>
<evidence type="ECO:0000259" key="8">
    <source>
        <dbReference type="Pfam" id="PF20684"/>
    </source>
</evidence>
<keyword evidence="3 7" id="KW-1133">Transmembrane helix</keyword>
<keyword evidence="4 7" id="KW-0472">Membrane</keyword>
<evidence type="ECO:0000256" key="3">
    <source>
        <dbReference type="ARBA" id="ARBA00022989"/>
    </source>
</evidence>
<accession>A0A9P4MP72</accession>
<name>A0A9P4MP72_9PEZI</name>
<dbReference type="GO" id="GO:0016020">
    <property type="term" value="C:membrane"/>
    <property type="evidence" value="ECO:0007669"/>
    <property type="project" value="UniProtKB-SubCell"/>
</dbReference>
<dbReference type="InterPro" id="IPR049326">
    <property type="entry name" value="Rhodopsin_dom_fungi"/>
</dbReference>